<feature type="region of interest" description="Disordered" evidence="1">
    <location>
        <begin position="61"/>
        <end position="84"/>
    </location>
</feature>
<feature type="region of interest" description="Disordered" evidence="1">
    <location>
        <begin position="1"/>
        <end position="31"/>
    </location>
</feature>
<evidence type="ECO:0000313" key="3">
    <source>
        <dbReference type="Proteomes" id="UP001295444"/>
    </source>
</evidence>
<reference evidence="2" key="1">
    <citation type="submission" date="2022-03" db="EMBL/GenBank/DDBJ databases">
        <authorList>
            <person name="Alioto T."/>
            <person name="Alioto T."/>
            <person name="Gomez Garrido J."/>
        </authorList>
    </citation>
    <scope>NUCLEOTIDE SEQUENCE</scope>
</reference>
<accession>A0AAD1W4I5</accession>
<evidence type="ECO:0000256" key="1">
    <source>
        <dbReference type="SAM" id="MobiDB-lite"/>
    </source>
</evidence>
<feature type="compositionally biased region" description="Basic residues" evidence="1">
    <location>
        <begin position="1"/>
        <end position="13"/>
    </location>
</feature>
<protein>
    <submittedName>
        <fullName evidence="2">Uncharacterized protein</fullName>
    </submittedName>
</protein>
<evidence type="ECO:0000313" key="2">
    <source>
        <dbReference type="EMBL" id="CAH2283781.1"/>
    </source>
</evidence>
<dbReference type="EMBL" id="OW240915">
    <property type="protein sequence ID" value="CAH2283781.1"/>
    <property type="molecule type" value="Genomic_DNA"/>
</dbReference>
<gene>
    <name evidence="2" type="ORF">PECUL_23A044640</name>
</gene>
<name>A0AAD1W4I5_PELCU</name>
<proteinExistence type="predicted"/>
<sequence length="84" mass="9627">MVRKVKAKNKHLSYHSYDQAMPNKTNPPSVITDGVLPPCKRANGRAKVAISWKRAHALENWSDSREEKVSDIPDYASYDEPRKF</sequence>
<feature type="compositionally biased region" description="Basic and acidic residues" evidence="1">
    <location>
        <begin position="62"/>
        <end position="71"/>
    </location>
</feature>
<dbReference type="AlphaFoldDB" id="A0AAD1W4I5"/>
<dbReference type="Proteomes" id="UP001295444">
    <property type="component" value="Chromosome 04"/>
</dbReference>
<keyword evidence="3" id="KW-1185">Reference proteome</keyword>
<organism evidence="2 3">
    <name type="scientific">Pelobates cultripes</name>
    <name type="common">Western spadefoot toad</name>
    <dbReference type="NCBI Taxonomy" id="61616"/>
    <lineage>
        <taxon>Eukaryota</taxon>
        <taxon>Metazoa</taxon>
        <taxon>Chordata</taxon>
        <taxon>Craniata</taxon>
        <taxon>Vertebrata</taxon>
        <taxon>Euteleostomi</taxon>
        <taxon>Amphibia</taxon>
        <taxon>Batrachia</taxon>
        <taxon>Anura</taxon>
        <taxon>Pelobatoidea</taxon>
        <taxon>Pelobatidae</taxon>
        <taxon>Pelobates</taxon>
    </lineage>
</organism>